<sequence>MRHETKVLQSISDPIFFYDLLGYAPVCAQGFQDKDVKPLILLPKLAAPLLNQPEHPEEASTYAGTKNSGRANSNGRANRPRTRARFVPVGHRSPGDRLQSNASLSPGYPPQAAIPPTQPPPHTTTSRPTGYATGGTTYVYTTAAVDYPGQAPQPQTFRVEIPAAAVTYHQHVWSDPIPDFLAWEEDEATRKAHEGDKEKGAAPSAAEEAKPAAAPAPTPRAVPVAGVYVAPTPIRPIPGVVVIEAVPDHEHVWGPPVPDPIAWLFCILFFPFGVIALFLCTHRHCVICGATLYDW</sequence>
<feature type="transmembrane region" description="Helical" evidence="2">
    <location>
        <begin position="261"/>
        <end position="280"/>
    </location>
</feature>
<feature type="region of interest" description="Disordered" evidence="1">
    <location>
        <begin position="52"/>
        <end position="133"/>
    </location>
</feature>
<evidence type="ECO:0000256" key="2">
    <source>
        <dbReference type="SAM" id="Phobius"/>
    </source>
</evidence>
<evidence type="ECO:0008006" key="5">
    <source>
        <dbReference type="Google" id="ProtNLM"/>
    </source>
</evidence>
<feature type="compositionally biased region" description="Basic and acidic residues" evidence="1">
    <location>
        <begin position="188"/>
        <end position="200"/>
    </location>
</feature>
<keyword evidence="2" id="KW-0472">Membrane</keyword>
<evidence type="ECO:0000256" key="1">
    <source>
        <dbReference type="SAM" id="MobiDB-lite"/>
    </source>
</evidence>
<proteinExistence type="predicted"/>
<evidence type="ECO:0000313" key="3">
    <source>
        <dbReference type="EMBL" id="GAQ82501.1"/>
    </source>
</evidence>
<dbReference type="Proteomes" id="UP000054558">
    <property type="component" value="Unassembled WGS sequence"/>
</dbReference>
<name>A0A0U9HJJ8_KLENI</name>
<protein>
    <recommendedName>
        <fullName evidence="5">Brain protein I3</fullName>
    </recommendedName>
</protein>
<feature type="compositionally biased region" description="Low complexity" evidence="1">
    <location>
        <begin position="201"/>
        <end position="213"/>
    </location>
</feature>
<dbReference type="AlphaFoldDB" id="A0A0U9HJJ8"/>
<keyword evidence="2" id="KW-1133">Transmembrane helix</keyword>
<feature type="compositionally biased region" description="Polar residues" evidence="1">
    <location>
        <begin position="62"/>
        <end position="76"/>
    </location>
</feature>
<keyword evidence="2" id="KW-0812">Transmembrane</keyword>
<feature type="compositionally biased region" description="Low complexity" evidence="1">
    <location>
        <begin position="123"/>
        <end position="133"/>
    </location>
</feature>
<accession>A0A0U9HJJ8</accession>
<feature type="compositionally biased region" description="Pro residues" evidence="1">
    <location>
        <begin position="107"/>
        <end position="122"/>
    </location>
</feature>
<feature type="region of interest" description="Disordered" evidence="1">
    <location>
        <begin position="188"/>
        <end position="219"/>
    </location>
</feature>
<dbReference type="EMBL" id="DF237062">
    <property type="protein sequence ID" value="GAQ82501.1"/>
    <property type="molecule type" value="Genomic_DNA"/>
</dbReference>
<keyword evidence="4" id="KW-1185">Reference proteome</keyword>
<gene>
    <name evidence="3" type="ORF">KFL_001130195</name>
</gene>
<evidence type="ECO:0000313" key="4">
    <source>
        <dbReference type="Proteomes" id="UP000054558"/>
    </source>
</evidence>
<reference evidence="3 4" key="1">
    <citation type="journal article" date="2014" name="Nat. Commun.">
        <title>Klebsormidium flaccidum genome reveals primary factors for plant terrestrial adaptation.</title>
        <authorList>
            <person name="Hori K."/>
            <person name="Maruyama F."/>
            <person name="Fujisawa T."/>
            <person name="Togashi T."/>
            <person name="Yamamoto N."/>
            <person name="Seo M."/>
            <person name="Sato S."/>
            <person name="Yamada T."/>
            <person name="Mori H."/>
            <person name="Tajima N."/>
            <person name="Moriyama T."/>
            <person name="Ikeuchi M."/>
            <person name="Watanabe M."/>
            <person name="Wada H."/>
            <person name="Kobayashi K."/>
            <person name="Saito M."/>
            <person name="Masuda T."/>
            <person name="Sasaki-Sekimoto Y."/>
            <person name="Mashiguchi K."/>
            <person name="Awai K."/>
            <person name="Shimojima M."/>
            <person name="Masuda S."/>
            <person name="Iwai M."/>
            <person name="Nobusawa T."/>
            <person name="Narise T."/>
            <person name="Kondo S."/>
            <person name="Saito H."/>
            <person name="Sato R."/>
            <person name="Murakawa M."/>
            <person name="Ihara Y."/>
            <person name="Oshima-Yamada Y."/>
            <person name="Ohtaka K."/>
            <person name="Satoh M."/>
            <person name="Sonobe K."/>
            <person name="Ishii M."/>
            <person name="Ohtani R."/>
            <person name="Kanamori-Sato M."/>
            <person name="Honoki R."/>
            <person name="Miyazaki D."/>
            <person name="Mochizuki H."/>
            <person name="Umetsu J."/>
            <person name="Higashi K."/>
            <person name="Shibata D."/>
            <person name="Kamiya Y."/>
            <person name="Sato N."/>
            <person name="Nakamura Y."/>
            <person name="Tabata S."/>
            <person name="Ida S."/>
            <person name="Kurokawa K."/>
            <person name="Ohta H."/>
        </authorList>
    </citation>
    <scope>NUCLEOTIDE SEQUENCE [LARGE SCALE GENOMIC DNA]</scope>
    <source>
        <strain evidence="3 4">NIES-2285</strain>
    </source>
</reference>
<organism evidence="3 4">
    <name type="scientific">Klebsormidium nitens</name>
    <name type="common">Green alga</name>
    <name type="synonym">Ulothrix nitens</name>
    <dbReference type="NCBI Taxonomy" id="105231"/>
    <lineage>
        <taxon>Eukaryota</taxon>
        <taxon>Viridiplantae</taxon>
        <taxon>Streptophyta</taxon>
        <taxon>Klebsormidiophyceae</taxon>
        <taxon>Klebsormidiales</taxon>
        <taxon>Klebsormidiaceae</taxon>
        <taxon>Klebsormidium</taxon>
    </lineage>
</organism>